<evidence type="ECO:0000256" key="6">
    <source>
        <dbReference type="ARBA" id="ARBA00022982"/>
    </source>
</evidence>
<dbReference type="Pfam" id="PF00116">
    <property type="entry name" value="COX2"/>
    <property type="match status" value="1"/>
</dbReference>
<dbReference type="AlphaFoldDB" id="A0A382B586"/>
<keyword evidence="7" id="KW-0408">Iron</keyword>
<evidence type="ECO:0000256" key="3">
    <source>
        <dbReference type="ARBA" id="ARBA00022448"/>
    </source>
</evidence>
<dbReference type="GO" id="GO:0016020">
    <property type="term" value="C:membrane"/>
    <property type="evidence" value="ECO:0007669"/>
    <property type="project" value="UniProtKB-SubCell"/>
</dbReference>
<dbReference type="GO" id="GO:0004129">
    <property type="term" value="F:cytochrome-c oxidase activity"/>
    <property type="evidence" value="ECO:0007669"/>
    <property type="project" value="InterPro"/>
</dbReference>
<feature type="non-terminal residue" evidence="12">
    <location>
        <position position="1"/>
    </location>
</feature>
<protein>
    <recommendedName>
        <fullName evidence="13">Cytochrome c oxidase subunit II</fullName>
    </recommendedName>
</protein>
<keyword evidence="9" id="KW-0472">Membrane</keyword>
<proteinExistence type="inferred from homology"/>
<dbReference type="PANTHER" id="PTHR22888">
    <property type="entry name" value="CYTOCHROME C OXIDASE, SUBUNIT II"/>
    <property type="match status" value="1"/>
</dbReference>
<dbReference type="GO" id="GO:0020037">
    <property type="term" value="F:heme binding"/>
    <property type="evidence" value="ECO:0007669"/>
    <property type="project" value="InterPro"/>
</dbReference>
<keyword evidence="8" id="KW-0186">Copper</keyword>
<dbReference type="PANTHER" id="PTHR22888:SF9">
    <property type="entry name" value="CYTOCHROME C OXIDASE SUBUNIT 2"/>
    <property type="match status" value="1"/>
</dbReference>
<dbReference type="PROSITE" id="PS00078">
    <property type="entry name" value="COX2"/>
    <property type="match status" value="1"/>
</dbReference>
<dbReference type="PRINTS" id="PR01166">
    <property type="entry name" value="CYCOXIDASEII"/>
</dbReference>
<evidence type="ECO:0000259" key="11">
    <source>
        <dbReference type="PROSITE" id="PS51007"/>
    </source>
</evidence>
<dbReference type="SUPFAM" id="SSF46626">
    <property type="entry name" value="Cytochrome c"/>
    <property type="match status" value="1"/>
</dbReference>
<dbReference type="PROSITE" id="PS51007">
    <property type="entry name" value="CYTC"/>
    <property type="match status" value="1"/>
</dbReference>
<dbReference type="InterPro" id="IPR008972">
    <property type="entry name" value="Cupredoxin"/>
</dbReference>
<dbReference type="InterPro" id="IPR009056">
    <property type="entry name" value="Cyt_c-like_dom"/>
</dbReference>
<sequence length="258" mass="28758">VVVGQQWWWEYRYYFDGLDGIDLSDTRHLPPADIITGTQMVIPTGQEIELKITSRDVIHSHWIPALNGKRDAVPGRVSPWKLEADNPGVYFGQCTEFCGLSHSRMRMQVVAMTPEDFQAWVDRQLQPAVAPESEAAIRGRATFEAQCTRCHVVNGLNDEDFKGADLESNAAPNLTHLMSRTMFAGGIFNLYEPDGSLNRTQLEAWLRNAPAEKPAYAQGRRGMPNMGLDEGQIDDLVAYLQTLGETPPLEIIAASEVD</sequence>
<keyword evidence="3" id="KW-0813">Transport</keyword>
<accession>A0A382B586</accession>
<evidence type="ECO:0000256" key="8">
    <source>
        <dbReference type="ARBA" id="ARBA00023008"/>
    </source>
</evidence>
<dbReference type="GO" id="GO:0042773">
    <property type="term" value="P:ATP synthesis coupled electron transport"/>
    <property type="evidence" value="ECO:0007669"/>
    <property type="project" value="TreeGrafter"/>
</dbReference>
<evidence type="ECO:0000256" key="9">
    <source>
        <dbReference type="ARBA" id="ARBA00023136"/>
    </source>
</evidence>
<evidence type="ECO:0000256" key="1">
    <source>
        <dbReference type="ARBA" id="ARBA00004370"/>
    </source>
</evidence>
<evidence type="ECO:0000256" key="2">
    <source>
        <dbReference type="ARBA" id="ARBA00007866"/>
    </source>
</evidence>
<dbReference type="Gene3D" id="2.60.40.420">
    <property type="entry name" value="Cupredoxins - blue copper proteins"/>
    <property type="match status" value="1"/>
</dbReference>
<dbReference type="InterPro" id="IPR036909">
    <property type="entry name" value="Cyt_c-like_dom_sf"/>
</dbReference>
<gene>
    <name evidence="12" type="ORF">METZ01_LOCUS161241</name>
</gene>
<name>A0A382B586_9ZZZZ</name>
<reference evidence="12" key="1">
    <citation type="submission" date="2018-05" db="EMBL/GenBank/DDBJ databases">
        <authorList>
            <person name="Lanie J.A."/>
            <person name="Ng W.-L."/>
            <person name="Kazmierczak K.M."/>
            <person name="Andrzejewski T.M."/>
            <person name="Davidsen T.M."/>
            <person name="Wayne K.J."/>
            <person name="Tettelin H."/>
            <person name="Glass J.I."/>
            <person name="Rusch D."/>
            <person name="Podicherti R."/>
            <person name="Tsui H.-C.T."/>
            <person name="Winkler M.E."/>
        </authorList>
    </citation>
    <scope>NUCLEOTIDE SEQUENCE</scope>
</reference>
<evidence type="ECO:0000256" key="4">
    <source>
        <dbReference type="ARBA" id="ARBA00022617"/>
    </source>
</evidence>
<dbReference type="PROSITE" id="PS50857">
    <property type="entry name" value="COX2_CUA"/>
    <property type="match status" value="1"/>
</dbReference>
<feature type="domain" description="Cytochrome c" evidence="11">
    <location>
        <begin position="134"/>
        <end position="244"/>
    </location>
</feature>
<dbReference type="GO" id="GO:0005507">
    <property type="term" value="F:copper ion binding"/>
    <property type="evidence" value="ECO:0007669"/>
    <property type="project" value="InterPro"/>
</dbReference>
<evidence type="ECO:0000313" key="12">
    <source>
        <dbReference type="EMBL" id="SVB08387.1"/>
    </source>
</evidence>
<dbReference type="InterPro" id="IPR002429">
    <property type="entry name" value="CcO_II-like_C"/>
</dbReference>
<comment type="subcellular location">
    <subcellularLocation>
        <location evidence="1">Membrane</location>
    </subcellularLocation>
</comment>
<dbReference type="InterPro" id="IPR045187">
    <property type="entry name" value="CcO_II"/>
</dbReference>
<organism evidence="12">
    <name type="scientific">marine metagenome</name>
    <dbReference type="NCBI Taxonomy" id="408172"/>
    <lineage>
        <taxon>unclassified sequences</taxon>
        <taxon>metagenomes</taxon>
        <taxon>ecological metagenomes</taxon>
    </lineage>
</organism>
<feature type="domain" description="Cytochrome oxidase subunit II copper A binding" evidence="10">
    <location>
        <begin position="1"/>
        <end position="123"/>
    </location>
</feature>
<keyword evidence="5" id="KW-0479">Metal-binding</keyword>
<keyword evidence="4" id="KW-0349">Heme</keyword>
<evidence type="ECO:0000259" key="10">
    <source>
        <dbReference type="PROSITE" id="PS50857"/>
    </source>
</evidence>
<keyword evidence="6" id="KW-0249">Electron transport</keyword>
<evidence type="ECO:0000256" key="7">
    <source>
        <dbReference type="ARBA" id="ARBA00023004"/>
    </source>
</evidence>
<dbReference type="InterPro" id="IPR001505">
    <property type="entry name" value="Copper_CuA"/>
</dbReference>
<dbReference type="SUPFAM" id="SSF49503">
    <property type="entry name" value="Cupredoxins"/>
    <property type="match status" value="1"/>
</dbReference>
<dbReference type="EMBL" id="UINC01028059">
    <property type="protein sequence ID" value="SVB08387.1"/>
    <property type="molecule type" value="Genomic_DNA"/>
</dbReference>
<evidence type="ECO:0008006" key="13">
    <source>
        <dbReference type="Google" id="ProtNLM"/>
    </source>
</evidence>
<dbReference type="Pfam" id="PF00034">
    <property type="entry name" value="Cytochrom_C"/>
    <property type="match status" value="1"/>
</dbReference>
<evidence type="ECO:0000256" key="5">
    <source>
        <dbReference type="ARBA" id="ARBA00022723"/>
    </source>
</evidence>
<comment type="similarity">
    <text evidence="2">Belongs to the cytochrome c oxidase subunit 2 family.</text>
</comment>